<dbReference type="OrthoDB" id="8631677at2"/>
<keyword evidence="1" id="KW-0812">Transmembrane</keyword>
<feature type="domain" description="Alpha-galactosidase NEW3" evidence="2">
    <location>
        <begin position="265"/>
        <end position="337"/>
    </location>
</feature>
<dbReference type="RefSeq" id="WP_112744826.1">
    <property type="nucleotide sequence ID" value="NZ_QMFY01000001.1"/>
</dbReference>
<dbReference type="InterPro" id="IPR013783">
    <property type="entry name" value="Ig-like_fold"/>
</dbReference>
<evidence type="ECO:0000256" key="1">
    <source>
        <dbReference type="SAM" id="Phobius"/>
    </source>
</evidence>
<dbReference type="Pfam" id="PF10633">
    <property type="entry name" value="NPCBM_assoc"/>
    <property type="match status" value="1"/>
</dbReference>
<keyword evidence="1" id="KW-0472">Membrane</keyword>
<keyword evidence="1" id="KW-1133">Transmembrane helix</keyword>
<dbReference type="InterPro" id="IPR018905">
    <property type="entry name" value="A-galactase_NEW3"/>
</dbReference>
<evidence type="ECO:0000259" key="2">
    <source>
        <dbReference type="Pfam" id="PF10633"/>
    </source>
</evidence>
<evidence type="ECO:0000313" key="3">
    <source>
        <dbReference type="EMBL" id="RAW02609.1"/>
    </source>
</evidence>
<dbReference type="PANTHER" id="PTHR39198:SF1">
    <property type="entry name" value="ALPHA-GALACTOSIDASE NEW3 DOMAIN-CONTAINING PROTEIN"/>
    <property type="match status" value="1"/>
</dbReference>
<reference evidence="3 4" key="1">
    <citation type="submission" date="2018-06" db="EMBL/GenBank/DDBJ databases">
        <title>Chryseolinea flavus sp. nov., a member of the phylum Bacteroidetes isolated from soil.</title>
        <authorList>
            <person name="Li Y."/>
            <person name="Wang J."/>
        </authorList>
    </citation>
    <scope>NUCLEOTIDE SEQUENCE [LARGE SCALE GENOMIC DNA]</scope>
    <source>
        <strain evidence="3 4">SDU1-6</strain>
    </source>
</reference>
<feature type="transmembrane region" description="Helical" evidence="1">
    <location>
        <begin position="359"/>
        <end position="379"/>
    </location>
</feature>
<name>A0A364Y8C7_9BACT</name>
<sequence length="385" mass="42168">MKQFLLPRRTLFIVLLFTSWMTTFSYVAVAETAVTLYTPFTKISVPPGQSIDYTIDVINNSVSVKNATIQVVGLPGEWSYSLKSGGWTIGELSVLPKERKNLTLHIDVPQKVNKGSYSFRVVAPGMGDLRLIIVVSEQGTFKTELSTRQPNMEGNATALFTYNAELRNRTGDKQLYGLRAQALPGWNVAFKWSGKQVTAVPVEANQAENITVEIDPPDGIEAGTYRIPVEGVTSASSARMELEVVITGSYQLELTTPSGLLSASITAGDEKRIELEVRNTGSTELRNIKFSHAAPANWEVTFQPTSIDKLEAGRSSVVYATIKADRNAIPGDYVTTLEGKCPEASSKSSFRISVKTSMLYGWIGVLIIAAVAGGIYYLFKKYGRR</sequence>
<organism evidence="3 4">
    <name type="scientific">Pseudochryseolinea flava</name>
    <dbReference type="NCBI Taxonomy" id="2059302"/>
    <lineage>
        <taxon>Bacteria</taxon>
        <taxon>Pseudomonadati</taxon>
        <taxon>Bacteroidota</taxon>
        <taxon>Cytophagia</taxon>
        <taxon>Cytophagales</taxon>
        <taxon>Fulvivirgaceae</taxon>
        <taxon>Pseudochryseolinea</taxon>
    </lineage>
</organism>
<dbReference type="EMBL" id="QMFY01000001">
    <property type="protein sequence ID" value="RAW02609.1"/>
    <property type="molecule type" value="Genomic_DNA"/>
</dbReference>
<dbReference type="AlphaFoldDB" id="A0A364Y8C7"/>
<evidence type="ECO:0000313" key="4">
    <source>
        <dbReference type="Proteomes" id="UP000251889"/>
    </source>
</evidence>
<dbReference type="Proteomes" id="UP000251889">
    <property type="component" value="Unassembled WGS sequence"/>
</dbReference>
<proteinExistence type="predicted"/>
<protein>
    <recommendedName>
        <fullName evidence="2">Alpha-galactosidase NEW3 domain-containing protein</fullName>
    </recommendedName>
</protein>
<comment type="caution">
    <text evidence="3">The sequence shown here is derived from an EMBL/GenBank/DDBJ whole genome shotgun (WGS) entry which is preliminary data.</text>
</comment>
<dbReference type="Gene3D" id="2.60.40.10">
    <property type="entry name" value="Immunoglobulins"/>
    <property type="match status" value="1"/>
</dbReference>
<accession>A0A364Y8C7</accession>
<dbReference type="PANTHER" id="PTHR39198">
    <property type="entry name" value="HYPOTHETICAL MEMBRANE PROTEIN, CONSERVED"/>
    <property type="match status" value="1"/>
</dbReference>
<gene>
    <name evidence="3" type="ORF">DQQ10_00400</name>
</gene>
<keyword evidence="4" id="KW-1185">Reference proteome</keyword>